<dbReference type="EC" id="2.4.-.-" evidence="2"/>
<evidence type="ECO:0000313" key="2">
    <source>
        <dbReference type="EMBL" id="MFC6201188.1"/>
    </source>
</evidence>
<gene>
    <name evidence="2" type="ORF">ACFP1L_04640</name>
</gene>
<dbReference type="RefSeq" id="WP_137616891.1">
    <property type="nucleotide sequence ID" value="NZ_BJDI01000013.1"/>
</dbReference>
<keyword evidence="2" id="KW-0808">Transferase</keyword>
<feature type="domain" description="Polysaccharide pyruvyl transferase" evidence="1">
    <location>
        <begin position="14"/>
        <end position="318"/>
    </location>
</feature>
<name>A0ABW1SIL6_9LACO</name>
<keyword evidence="2" id="KW-0328">Glycosyltransferase</keyword>
<dbReference type="Proteomes" id="UP001596171">
    <property type="component" value="Unassembled WGS sequence"/>
</dbReference>
<evidence type="ECO:0000313" key="3">
    <source>
        <dbReference type="Proteomes" id="UP001596171"/>
    </source>
</evidence>
<sequence length="387" mass="45558">MKKIGLFTLNGNENYGNRLQNFAVQNHLEKMGYQVDTILFRPEYSIQQMTIWQKLCKHIMNLDIHKTIMEKCSNLINKNRYLRENAIREKRVMRFEEFSRKYIHETSYALNQSVFFNQEQIKVLNDEYFTFFVGSDQVWNLDGIHFPSFFFLPFVQKNKRNSFSASFGVQDIDNKFVKDYKLGLSEMNHISVREKSGVEIVQKLSSKKATLLLDPVFLVDKLEWQKMSNLPNNMPKNKYILTYFLGKMTIQYKRMVNKFAAEQNLSVVYLNEFSHPESYDFTPDEFLGLISQATFFFTDSFHGVAFSIIFNTPFMVLDRIDKVRSMSTRIETILTQFGLMDRYHDGGGKIQSGEWLNLCDTNREEIIASNRSKTNAFLKMCFMDAKH</sequence>
<dbReference type="Pfam" id="PF04230">
    <property type="entry name" value="PS_pyruv_trans"/>
    <property type="match status" value="1"/>
</dbReference>
<keyword evidence="3" id="KW-1185">Reference proteome</keyword>
<evidence type="ECO:0000259" key="1">
    <source>
        <dbReference type="Pfam" id="PF04230"/>
    </source>
</evidence>
<dbReference type="InterPro" id="IPR007345">
    <property type="entry name" value="Polysacch_pyruvyl_Trfase"/>
</dbReference>
<protein>
    <submittedName>
        <fullName evidence="2">Polysaccharide pyruvyl transferase family protein</fullName>
        <ecNumber evidence="2">2.4.-.-</ecNumber>
    </submittedName>
</protein>
<reference evidence="3" key="1">
    <citation type="journal article" date="2019" name="Int. J. Syst. Evol. Microbiol.">
        <title>The Global Catalogue of Microorganisms (GCM) 10K type strain sequencing project: providing services to taxonomists for standard genome sequencing and annotation.</title>
        <authorList>
            <consortium name="The Broad Institute Genomics Platform"/>
            <consortium name="The Broad Institute Genome Sequencing Center for Infectious Disease"/>
            <person name="Wu L."/>
            <person name="Ma J."/>
        </authorList>
    </citation>
    <scope>NUCLEOTIDE SEQUENCE [LARGE SCALE GENOMIC DNA]</scope>
    <source>
        <strain evidence="3">CCM 8930</strain>
    </source>
</reference>
<accession>A0ABW1SIL6</accession>
<dbReference type="EMBL" id="JBHSSE010000009">
    <property type="protein sequence ID" value="MFC6201188.1"/>
    <property type="molecule type" value="Genomic_DNA"/>
</dbReference>
<dbReference type="GO" id="GO:0016757">
    <property type="term" value="F:glycosyltransferase activity"/>
    <property type="evidence" value="ECO:0007669"/>
    <property type="project" value="UniProtKB-KW"/>
</dbReference>
<comment type="caution">
    <text evidence="2">The sequence shown here is derived from an EMBL/GenBank/DDBJ whole genome shotgun (WGS) entry which is preliminary data.</text>
</comment>
<organism evidence="2 3">
    <name type="scientific">Lactiplantibacillus nangangensis</name>
    <dbReference type="NCBI Taxonomy" id="2559917"/>
    <lineage>
        <taxon>Bacteria</taxon>
        <taxon>Bacillati</taxon>
        <taxon>Bacillota</taxon>
        <taxon>Bacilli</taxon>
        <taxon>Lactobacillales</taxon>
        <taxon>Lactobacillaceae</taxon>
        <taxon>Lactiplantibacillus</taxon>
    </lineage>
</organism>
<proteinExistence type="predicted"/>